<dbReference type="AlphaFoldDB" id="A0A7S1HDW9"/>
<reference evidence="2" key="1">
    <citation type="submission" date="2021-01" db="EMBL/GenBank/DDBJ databases">
        <authorList>
            <person name="Corre E."/>
            <person name="Pelletier E."/>
            <person name="Niang G."/>
            <person name="Scheremetjew M."/>
            <person name="Finn R."/>
            <person name="Kale V."/>
            <person name="Holt S."/>
            <person name="Cochrane G."/>
            <person name="Meng A."/>
            <person name="Brown T."/>
            <person name="Cohen L."/>
        </authorList>
    </citation>
    <scope>NUCLEOTIDE SEQUENCE</scope>
    <source>
        <strain evidence="2">CCMP644</strain>
    </source>
</reference>
<dbReference type="EMBL" id="HBFX01050504">
    <property type="protein sequence ID" value="CAD8979411.1"/>
    <property type="molecule type" value="Transcribed_RNA"/>
</dbReference>
<feature type="region of interest" description="Disordered" evidence="1">
    <location>
        <begin position="136"/>
        <end position="162"/>
    </location>
</feature>
<sequence length="162" mass="17011">MFSEKAVRTEYSEAFYTGEALAWLGRVKSTPGATVRPYGGAAGALPSGPLGVEMELEASAGNLELVKAMCAEAAEMWLGWMEGAERQGQTKTQMTFAWDCKVRKAINAYAASGYASRFGPEAGAFLSQADAGPSDIADRGGAMANAAKGNFVPDPNPFKEDG</sequence>
<proteinExistence type="predicted"/>
<evidence type="ECO:0000313" key="2">
    <source>
        <dbReference type="EMBL" id="CAD8979411.1"/>
    </source>
</evidence>
<gene>
    <name evidence="2" type="ORF">HAND00432_LOCUS30421</name>
</gene>
<organism evidence="2">
    <name type="scientific">Hemiselmis andersenii</name>
    <name type="common">Cryptophyte alga</name>
    <dbReference type="NCBI Taxonomy" id="464988"/>
    <lineage>
        <taxon>Eukaryota</taxon>
        <taxon>Cryptophyceae</taxon>
        <taxon>Cryptomonadales</taxon>
        <taxon>Hemiselmidaceae</taxon>
        <taxon>Hemiselmis</taxon>
    </lineage>
</organism>
<evidence type="ECO:0000256" key="1">
    <source>
        <dbReference type="SAM" id="MobiDB-lite"/>
    </source>
</evidence>
<accession>A0A7S1HDW9</accession>
<protein>
    <submittedName>
        <fullName evidence="2">Uncharacterized protein</fullName>
    </submittedName>
</protein>
<name>A0A7S1HDW9_HEMAN</name>